<proteinExistence type="predicted"/>
<feature type="chain" id="PRO_5008407352" evidence="1">
    <location>
        <begin position="18"/>
        <end position="261"/>
    </location>
</feature>
<evidence type="ECO:0000313" key="2">
    <source>
        <dbReference type="EnsemblMetazoa" id="GMOY001755-PA"/>
    </source>
</evidence>
<name>A0A1B0FDT1_GLOMM</name>
<dbReference type="PhylomeDB" id="A0A1B0FDT1"/>
<organism evidence="2 3">
    <name type="scientific">Glossina morsitans morsitans</name>
    <name type="common">Savannah tsetse fly</name>
    <dbReference type="NCBI Taxonomy" id="37546"/>
    <lineage>
        <taxon>Eukaryota</taxon>
        <taxon>Metazoa</taxon>
        <taxon>Ecdysozoa</taxon>
        <taxon>Arthropoda</taxon>
        <taxon>Hexapoda</taxon>
        <taxon>Insecta</taxon>
        <taxon>Pterygota</taxon>
        <taxon>Neoptera</taxon>
        <taxon>Endopterygota</taxon>
        <taxon>Diptera</taxon>
        <taxon>Brachycera</taxon>
        <taxon>Muscomorpha</taxon>
        <taxon>Hippoboscoidea</taxon>
        <taxon>Glossinidae</taxon>
        <taxon>Glossina</taxon>
    </lineage>
</organism>
<keyword evidence="1" id="KW-0732">Signal</keyword>
<dbReference type="EMBL" id="CCAG010000539">
    <property type="status" value="NOT_ANNOTATED_CDS"/>
    <property type="molecule type" value="Genomic_DNA"/>
</dbReference>
<dbReference type="VEuPathDB" id="VectorBase:GMOY001755"/>
<dbReference type="Proteomes" id="UP000092444">
    <property type="component" value="Unassembled WGS sequence"/>
</dbReference>
<dbReference type="EnsemblMetazoa" id="GMOY001755-RA">
    <property type="protein sequence ID" value="GMOY001755-PA"/>
    <property type="gene ID" value="GMOY001755"/>
</dbReference>
<evidence type="ECO:0000256" key="1">
    <source>
        <dbReference type="SAM" id="SignalP"/>
    </source>
</evidence>
<sequence>MISIIVLSICLVNVGSSLSLNKNATFSPERPLRNDQIANLDNIHPQFVSIEHLQALLQRATQLFQPVRFQQTEPLANSDQQINIPQQYMQPPSSNPYSFYMPLYEHDDEDKILNAKLDERSRKLQKLIPPSAAIIIQQDFAKSNYGTKAKKSPKKFDSNLKHINVKWLNSYEKQFSSPDNKKAMTVPKAVYLINDERNRINFDDSFFGVNMSVKETDNKMKKATPDQLNRGHQLEEDLLATSTFQLPVIKRDDKTIIARRI</sequence>
<reference evidence="2" key="1">
    <citation type="submission" date="2020-05" db="UniProtKB">
        <authorList>
            <consortium name="EnsemblMetazoa"/>
        </authorList>
    </citation>
    <scope>IDENTIFICATION</scope>
    <source>
        <strain evidence="2">Yale</strain>
    </source>
</reference>
<dbReference type="AlphaFoldDB" id="A0A1B0FDT1"/>
<accession>A0A1B0FDT1</accession>
<keyword evidence="3" id="KW-1185">Reference proteome</keyword>
<evidence type="ECO:0000313" key="3">
    <source>
        <dbReference type="Proteomes" id="UP000092444"/>
    </source>
</evidence>
<feature type="signal peptide" evidence="1">
    <location>
        <begin position="1"/>
        <end position="17"/>
    </location>
</feature>
<protein>
    <submittedName>
        <fullName evidence="2">Uncharacterized protein</fullName>
    </submittedName>
</protein>